<evidence type="ECO:0000313" key="3">
    <source>
        <dbReference type="Proteomes" id="UP000193642"/>
    </source>
</evidence>
<dbReference type="AlphaFoldDB" id="A0A1Y2BNZ2"/>
<comment type="caution">
    <text evidence="2">The sequence shown here is derived from an EMBL/GenBank/DDBJ whole genome shotgun (WGS) entry which is preliminary data.</text>
</comment>
<name>A0A1Y2BNZ2_9FUNG</name>
<dbReference type="EMBL" id="MCGO01000055">
    <property type="protein sequence ID" value="ORY36472.1"/>
    <property type="molecule type" value="Genomic_DNA"/>
</dbReference>
<evidence type="ECO:0000256" key="1">
    <source>
        <dbReference type="SAM" id="Phobius"/>
    </source>
</evidence>
<organism evidence="2 3">
    <name type="scientific">Rhizoclosmatium globosum</name>
    <dbReference type="NCBI Taxonomy" id="329046"/>
    <lineage>
        <taxon>Eukaryota</taxon>
        <taxon>Fungi</taxon>
        <taxon>Fungi incertae sedis</taxon>
        <taxon>Chytridiomycota</taxon>
        <taxon>Chytridiomycota incertae sedis</taxon>
        <taxon>Chytridiomycetes</taxon>
        <taxon>Chytridiales</taxon>
        <taxon>Chytriomycetaceae</taxon>
        <taxon>Rhizoclosmatium</taxon>
    </lineage>
</organism>
<keyword evidence="1" id="KW-1133">Transmembrane helix</keyword>
<gene>
    <name evidence="2" type="ORF">BCR33DRAFT_855216</name>
</gene>
<evidence type="ECO:0000313" key="2">
    <source>
        <dbReference type="EMBL" id="ORY36472.1"/>
    </source>
</evidence>
<proteinExistence type="predicted"/>
<feature type="transmembrane region" description="Helical" evidence="1">
    <location>
        <begin position="131"/>
        <end position="151"/>
    </location>
</feature>
<dbReference type="Proteomes" id="UP000193642">
    <property type="component" value="Unassembled WGS sequence"/>
</dbReference>
<feature type="transmembrane region" description="Helical" evidence="1">
    <location>
        <begin position="12"/>
        <end position="34"/>
    </location>
</feature>
<sequence length="213" mass="23408">MQPSPVTADIPILRIASIAAIVLSSISVLLNASVLITFARHRQTLITLQPDASRIIAVILLSTLWLAILLFVINTVDVVLPNEKLLESTQISDVFGVIEYSLLITLFSADLLLAVAKYWSVVYDKRLPTKIVNIVTASAITFAIFFTGSFIPSTTVGGAHWAWMPFAVPLEWPLINAQTFLLYPASPFSSYAPSACSSCTKMLTSTFYQYMKE</sequence>
<evidence type="ECO:0008006" key="4">
    <source>
        <dbReference type="Google" id="ProtNLM"/>
    </source>
</evidence>
<accession>A0A1Y2BNZ2</accession>
<reference evidence="2 3" key="1">
    <citation type="submission" date="2016-07" db="EMBL/GenBank/DDBJ databases">
        <title>Pervasive Adenine N6-methylation of Active Genes in Fungi.</title>
        <authorList>
            <consortium name="DOE Joint Genome Institute"/>
            <person name="Mondo S.J."/>
            <person name="Dannebaum R.O."/>
            <person name="Kuo R.C."/>
            <person name="Labutti K."/>
            <person name="Haridas S."/>
            <person name="Kuo A."/>
            <person name="Salamov A."/>
            <person name="Ahrendt S.R."/>
            <person name="Lipzen A."/>
            <person name="Sullivan W."/>
            <person name="Andreopoulos W.B."/>
            <person name="Clum A."/>
            <person name="Lindquist E."/>
            <person name="Daum C."/>
            <person name="Ramamoorthy G.K."/>
            <person name="Gryganskyi A."/>
            <person name="Culley D."/>
            <person name="Magnuson J.K."/>
            <person name="James T.Y."/>
            <person name="O'Malley M.A."/>
            <person name="Stajich J.E."/>
            <person name="Spatafora J.W."/>
            <person name="Visel A."/>
            <person name="Grigoriev I.V."/>
        </authorList>
    </citation>
    <scope>NUCLEOTIDE SEQUENCE [LARGE SCALE GENOMIC DNA]</scope>
    <source>
        <strain evidence="2 3">JEL800</strain>
    </source>
</reference>
<feature type="transmembrane region" description="Helical" evidence="1">
    <location>
        <begin position="55"/>
        <end position="80"/>
    </location>
</feature>
<feature type="transmembrane region" description="Helical" evidence="1">
    <location>
        <begin position="100"/>
        <end position="119"/>
    </location>
</feature>
<keyword evidence="1" id="KW-0472">Membrane</keyword>
<keyword evidence="3" id="KW-1185">Reference proteome</keyword>
<dbReference type="OrthoDB" id="2167986at2759"/>
<keyword evidence="1" id="KW-0812">Transmembrane</keyword>
<protein>
    <recommendedName>
        <fullName evidence="4">G-protein coupled receptors family 1 profile domain-containing protein</fullName>
    </recommendedName>
</protein>